<dbReference type="EMBL" id="JAVDQS010000008">
    <property type="protein sequence ID" value="MDR6405936.1"/>
    <property type="molecule type" value="Genomic_DNA"/>
</dbReference>
<gene>
    <name evidence="3" type="ORF">J2781_002880</name>
</gene>
<proteinExistence type="predicted"/>
<keyword evidence="1" id="KW-0732">Signal</keyword>
<dbReference type="Pfam" id="PF20448">
    <property type="entry name" value="DUF6705"/>
    <property type="match status" value="1"/>
</dbReference>
<comment type="caution">
    <text evidence="3">The sequence shown here is derived from an EMBL/GenBank/DDBJ whole genome shotgun (WGS) entry which is preliminary data.</text>
</comment>
<feature type="domain" description="DUF6705" evidence="2">
    <location>
        <begin position="1"/>
        <end position="128"/>
    </location>
</feature>
<evidence type="ECO:0000313" key="3">
    <source>
        <dbReference type="EMBL" id="MDR6405936.1"/>
    </source>
</evidence>
<accession>A0ABU1LGT7</accession>
<protein>
    <recommendedName>
        <fullName evidence="2">DUF6705 domain-containing protein</fullName>
    </recommendedName>
</protein>
<feature type="chain" id="PRO_5047375345" description="DUF6705 domain-containing protein" evidence="1">
    <location>
        <begin position="19"/>
        <end position="202"/>
    </location>
</feature>
<evidence type="ECO:0000256" key="1">
    <source>
        <dbReference type="SAM" id="SignalP"/>
    </source>
</evidence>
<organism evidence="3 4">
    <name type="scientific">Chryseobacterium geocarposphaerae</name>
    <dbReference type="NCBI Taxonomy" id="1416776"/>
    <lineage>
        <taxon>Bacteria</taxon>
        <taxon>Pseudomonadati</taxon>
        <taxon>Bacteroidota</taxon>
        <taxon>Flavobacteriia</taxon>
        <taxon>Flavobacteriales</taxon>
        <taxon>Weeksellaceae</taxon>
        <taxon>Chryseobacterium group</taxon>
        <taxon>Chryseobacterium</taxon>
    </lineage>
</organism>
<name>A0ABU1LGT7_9FLAO</name>
<evidence type="ECO:0000313" key="4">
    <source>
        <dbReference type="Proteomes" id="UP001184853"/>
    </source>
</evidence>
<sequence>MKKLILFLAIIIVFFCNAQERTLALDTTPLDSIKPNVYLKDLNNNYKPFVGIWKAVFNNKTILLKITKVDKKLSKTGFGENEIKYYKDVLIVQHFIFENNSRKILEDYFSPSLSVYKINSIRFNKIKKTVSLFYKGGLCGVGWGGIDLKMIDSKHFSWNYFPEHSYTDKCGNNGDFTTHLPEVEDLIFIKQSNKNSFQNLFE</sequence>
<dbReference type="RefSeq" id="WP_115982222.1">
    <property type="nucleotide sequence ID" value="NZ_JAVDQS010000008.1"/>
</dbReference>
<keyword evidence="4" id="KW-1185">Reference proteome</keyword>
<feature type="signal peptide" evidence="1">
    <location>
        <begin position="1"/>
        <end position="18"/>
    </location>
</feature>
<evidence type="ECO:0000259" key="2">
    <source>
        <dbReference type="Pfam" id="PF20448"/>
    </source>
</evidence>
<dbReference type="Proteomes" id="UP001184853">
    <property type="component" value="Unassembled WGS sequence"/>
</dbReference>
<reference evidence="3 4" key="1">
    <citation type="submission" date="2023-07" db="EMBL/GenBank/DDBJ databases">
        <title>Sorghum-associated microbial communities from plants grown in Nebraska, USA.</title>
        <authorList>
            <person name="Schachtman D."/>
        </authorList>
    </citation>
    <scope>NUCLEOTIDE SEQUENCE [LARGE SCALE GENOMIC DNA]</scope>
    <source>
        <strain evidence="3 4">DS1709</strain>
    </source>
</reference>
<dbReference type="InterPro" id="IPR046551">
    <property type="entry name" value="DUF6705"/>
</dbReference>